<evidence type="ECO:0000313" key="1">
    <source>
        <dbReference type="EMBL" id="HAN4352941.1"/>
    </source>
</evidence>
<evidence type="ECO:0000313" key="2">
    <source>
        <dbReference type="Proteomes" id="UP000859822"/>
    </source>
</evidence>
<comment type="caution">
    <text evidence="1">The sequence shown here is derived from an EMBL/GenBank/DDBJ whole genome shotgun (WGS) entry which is preliminary data.</text>
</comment>
<sequence>MPLSYTGYHHFIMMSLMSGEHNTFALSLQDEAPGLVPAD</sequence>
<organism evidence="1 2">
    <name type="scientific">Escherichia coli</name>
    <dbReference type="NCBI Taxonomy" id="562"/>
    <lineage>
        <taxon>Bacteria</taxon>
        <taxon>Pseudomonadati</taxon>
        <taxon>Pseudomonadota</taxon>
        <taxon>Gammaproteobacteria</taxon>
        <taxon>Enterobacterales</taxon>
        <taxon>Enterobacteriaceae</taxon>
        <taxon>Escherichia</taxon>
    </lineage>
</organism>
<reference evidence="1" key="1">
    <citation type="journal article" date="2018" name="Genome Biol.">
        <title>SKESA: strategic k-mer extension for scrupulous assemblies.</title>
        <authorList>
            <person name="Souvorov A."/>
            <person name="Agarwala R."/>
            <person name="Lipman D.J."/>
        </authorList>
    </citation>
    <scope>NUCLEOTIDE SEQUENCE</scope>
    <source>
        <strain evidence="1">489-16</strain>
    </source>
</reference>
<gene>
    <name evidence="1" type="ORF">IFC14_001356</name>
</gene>
<dbReference type="RefSeq" id="WP_001131454.1">
    <property type="nucleotide sequence ID" value="NZ_BFNW01000015.1"/>
</dbReference>
<dbReference type="Proteomes" id="UP000859822">
    <property type="component" value="Unassembled WGS sequence"/>
</dbReference>
<protein>
    <submittedName>
        <fullName evidence="1">ATPase</fullName>
    </submittedName>
</protein>
<dbReference type="AlphaFoldDB" id="A0AAN5GU27"/>
<reference evidence="1" key="2">
    <citation type="submission" date="2020-09" db="EMBL/GenBank/DDBJ databases">
        <authorList>
            <consortium name="NCBI Pathogen Detection Project"/>
        </authorList>
    </citation>
    <scope>NUCLEOTIDE SEQUENCE</scope>
    <source>
        <strain evidence="1">489-16</strain>
    </source>
</reference>
<name>A0AAN5GU27_ECOLX</name>
<proteinExistence type="predicted"/>
<dbReference type="EMBL" id="DABUHV010000005">
    <property type="protein sequence ID" value="HAN4352941.1"/>
    <property type="molecule type" value="Genomic_DNA"/>
</dbReference>
<accession>A0AAN5GU27</accession>